<dbReference type="Gene3D" id="3.30.1330.60">
    <property type="entry name" value="OmpA-like domain"/>
    <property type="match status" value="1"/>
</dbReference>
<keyword evidence="6" id="KW-0732">Signal</keyword>
<dbReference type="Pfam" id="PF00691">
    <property type="entry name" value="OmpA"/>
    <property type="match status" value="1"/>
</dbReference>
<keyword evidence="2 4" id="KW-0472">Membrane</keyword>
<dbReference type="GO" id="GO:0009279">
    <property type="term" value="C:cell outer membrane"/>
    <property type="evidence" value="ECO:0007669"/>
    <property type="project" value="UniProtKB-SubCell"/>
</dbReference>
<evidence type="ECO:0000259" key="7">
    <source>
        <dbReference type="PROSITE" id="PS51123"/>
    </source>
</evidence>
<dbReference type="Proteomes" id="UP000199658">
    <property type="component" value="Unassembled WGS sequence"/>
</dbReference>
<reference evidence="9" key="1">
    <citation type="submission" date="2016-10" db="EMBL/GenBank/DDBJ databases">
        <authorList>
            <person name="Varghese N."/>
            <person name="Submissions S."/>
        </authorList>
    </citation>
    <scope>NUCLEOTIDE SEQUENCE [LARGE SCALE GENOMIC DNA]</scope>
    <source>
        <strain evidence="9">DSM 26921</strain>
    </source>
</reference>
<feature type="region of interest" description="Disordered" evidence="5">
    <location>
        <begin position="604"/>
        <end position="628"/>
    </location>
</feature>
<dbReference type="PANTHER" id="PTHR30329">
    <property type="entry name" value="STATOR ELEMENT OF FLAGELLAR MOTOR COMPLEX"/>
    <property type="match status" value="1"/>
</dbReference>
<feature type="signal peptide" evidence="6">
    <location>
        <begin position="1"/>
        <end position="19"/>
    </location>
</feature>
<dbReference type="OrthoDB" id="5525824at2"/>
<gene>
    <name evidence="8" type="ORF">SAMN04488002_0927</name>
</gene>
<evidence type="ECO:0000256" key="3">
    <source>
        <dbReference type="ARBA" id="ARBA00023237"/>
    </source>
</evidence>
<sequence length="628" mass="66880">MRLKTIAAFCAAAALSVGGAWLSAGWVEARSGEVVTSTLIDGQHDWTTVTTDGLLVALGGEAPDEATRFRVVSAVGRVIDPDRIVDNMDVKAREQIKAPRFSVEMLRNGEGISLIGLIPPTGDGKGIAEQLADVANNTPVTDLLETASYPVPENWEAALAYSIKALRDLERSKISVSADLVEITAISDSPESKRRIESQLARSVPNGVRLALSISAPRPVITPFTLRFTLDAEGNASFDACSADTEDAKSRILRAASSVGQIEKPECAIGLGVPSPNWAKAVEVAMSGLKDMGGGSLTFSDADITLVALDTTSQGTFDRVVGEVDAALPEVFSMHAVLPEKVVVDGTGAEAAVEFVATRSPEGLVQLRGRLTDDGIEQIVGSFARAQFGSDKVYLATRDDPNLPESWPVRVLAALEALATLESGSAVVQKDYVEIRGLSGDKNASDTISRTLADKLGDAENFDVNVRYDEMLDTTLNIPTPEECVSRINSILSAAKITFEPSSAEITADTKRTIDRIAEIAKQCERVKMEIGGYTDSQGREEMNSALSQQRADSVRAALQSRRVLTSNITAKGYGEADPIADNDTADGREANRRIEFKLLTDARAAATDDASGDTEATTEAETETPSE</sequence>
<evidence type="ECO:0000313" key="8">
    <source>
        <dbReference type="EMBL" id="SFR37409.1"/>
    </source>
</evidence>
<feature type="chain" id="PRO_5011762687" evidence="6">
    <location>
        <begin position="20"/>
        <end position="628"/>
    </location>
</feature>
<dbReference type="InterPro" id="IPR050330">
    <property type="entry name" value="Bact_OuterMem_StrucFunc"/>
</dbReference>
<dbReference type="EMBL" id="FOYO01000001">
    <property type="protein sequence ID" value="SFR37409.1"/>
    <property type="molecule type" value="Genomic_DNA"/>
</dbReference>
<evidence type="ECO:0000256" key="5">
    <source>
        <dbReference type="SAM" id="MobiDB-lite"/>
    </source>
</evidence>
<organism evidence="8 9">
    <name type="scientific">Litoreibacter janthinus</name>
    <dbReference type="NCBI Taxonomy" id="670154"/>
    <lineage>
        <taxon>Bacteria</taxon>
        <taxon>Pseudomonadati</taxon>
        <taxon>Pseudomonadota</taxon>
        <taxon>Alphaproteobacteria</taxon>
        <taxon>Rhodobacterales</taxon>
        <taxon>Roseobacteraceae</taxon>
        <taxon>Litoreibacter</taxon>
    </lineage>
</organism>
<evidence type="ECO:0000256" key="2">
    <source>
        <dbReference type="ARBA" id="ARBA00023136"/>
    </source>
</evidence>
<protein>
    <submittedName>
        <fullName evidence="8">OmpA-OmpF porin, OOP family</fullName>
    </submittedName>
</protein>
<evidence type="ECO:0000313" key="9">
    <source>
        <dbReference type="Proteomes" id="UP000199658"/>
    </source>
</evidence>
<keyword evidence="9" id="KW-1185">Reference proteome</keyword>
<accession>A0A1I6G5E0</accession>
<dbReference type="AlphaFoldDB" id="A0A1I6G5E0"/>
<dbReference type="PRINTS" id="PR01021">
    <property type="entry name" value="OMPADOMAIN"/>
</dbReference>
<dbReference type="InterPro" id="IPR036737">
    <property type="entry name" value="OmpA-like_sf"/>
</dbReference>
<keyword evidence="3" id="KW-0998">Cell outer membrane</keyword>
<evidence type="ECO:0000256" key="4">
    <source>
        <dbReference type="PROSITE-ProRule" id="PRU00473"/>
    </source>
</evidence>
<evidence type="ECO:0000256" key="1">
    <source>
        <dbReference type="ARBA" id="ARBA00004442"/>
    </source>
</evidence>
<dbReference type="InterPro" id="IPR006665">
    <property type="entry name" value="OmpA-like"/>
</dbReference>
<dbReference type="PANTHER" id="PTHR30329:SF21">
    <property type="entry name" value="LIPOPROTEIN YIAD-RELATED"/>
    <property type="match status" value="1"/>
</dbReference>
<comment type="subcellular location">
    <subcellularLocation>
        <location evidence="1">Cell outer membrane</location>
    </subcellularLocation>
</comment>
<name>A0A1I6G5E0_9RHOB</name>
<proteinExistence type="predicted"/>
<dbReference type="RefSeq" id="WP_090213089.1">
    <property type="nucleotide sequence ID" value="NZ_FOYO01000001.1"/>
</dbReference>
<dbReference type="InterPro" id="IPR006664">
    <property type="entry name" value="OMP_bac"/>
</dbReference>
<dbReference type="SUPFAM" id="SSF103088">
    <property type="entry name" value="OmpA-like"/>
    <property type="match status" value="1"/>
</dbReference>
<dbReference type="Gene3D" id="3.40.1520.20">
    <property type="match status" value="1"/>
</dbReference>
<dbReference type="CDD" id="cd07185">
    <property type="entry name" value="OmpA_C-like"/>
    <property type="match status" value="1"/>
</dbReference>
<feature type="domain" description="OmpA-like" evidence="7">
    <location>
        <begin position="486"/>
        <end position="603"/>
    </location>
</feature>
<dbReference type="PROSITE" id="PS51123">
    <property type="entry name" value="OMPA_2"/>
    <property type="match status" value="1"/>
</dbReference>
<feature type="compositionally biased region" description="Acidic residues" evidence="5">
    <location>
        <begin position="611"/>
        <end position="628"/>
    </location>
</feature>
<dbReference type="STRING" id="670154.SAMN04488002_0927"/>
<evidence type="ECO:0000256" key="6">
    <source>
        <dbReference type="SAM" id="SignalP"/>
    </source>
</evidence>